<gene>
    <name evidence="1" type="ORF">QFC24_000030</name>
</gene>
<sequence length="371" mass="41490">MSSAIVFGATGVSGIACLKALLKTPTSEYKSILAVSRRAPELDTKDNRVKHVKVDLMDSVDSIAAGLREAGGADAVHVFFYSYIAKDEEEDLVETNRKLFSNSLEALAQVATKLQVLLLQTGYKYYGVHKGGDYLATYPFQESAPRHHGLNFYYVQEDMLKEAAQKGGYHWIVSRPNFILGESKGNFMSLAVTLGQYASILKYLNQPLIFPGSKATYDLLYDFSTADHNGAHQLFLVKNEKAYDRAFNIHDGKPMRFSELWPKVADPPADDPPDPSKIGKEVVLLHASAEFAQRHSHDVEGYVRDNKLDPAAIKYATWDFLDFATSRTWSDLASLDAARSVGWTEDNDTWEEGFKPVFEAMRRDNIIPRSS</sequence>
<name>A0ACC2XUR6_9TREE</name>
<proteinExistence type="predicted"/>
<keyword evidence="2" id="KW-1185">Reference proteome</keyword>
<organism evidence="1 2">
    <name type="scientific">Naganishia onofrii</name>
    <dbReference type="NCBI Taxonomy" id="1851511"/>
    <lineage>
        <taxon>Eukaryota</taxon>
        <taxon>Fungi</taxon>
        <taxon>Dikarya</taxon>
        <taxon>Basidiomycota</taxon>
        <taxon>Agaricomycotina</taxon>
        <taxon>Tremellomycetes</taxon>
        <taxon>Filobasidiales</taxon>
        <taxon>Filobasidiaceae</taxon>
        <taxon>Naganishia</taxon>
    </lineage>
</organism>
<evidence type="ECO:0000313" key="2">
    <source>
        <dbReference type="Proteomes" id="UP001234202"/>
    </source>
</evidence>
<dbReference type="Proteomes" id="UP001234202">
    <property type="component" value="Unassembled WGS sequence"/>
</dbReference>
<comment type="caution">
    <text evidence="1">The sequence shown here is derived from an EMBL/GenBank/DDBJ whole genome shotgun (WGS) entry which is preliminary data.</text>
</comment>
<dbReference type="EMBL" id="JASBWV010000001">
    <property type="protein sequence ID" value="KAJ9127747.1"/>
    <property type="molecule type" value="Genomic_DNA"/>
</dbReference>
<reference evidence="1" key="1">
    <citation type="submission" date="2023-04" db="EMBL/GenBank/DDBJ databases">
        <title>Draft Genome sequencing of Naganishia species isolated from polar environments using Oxford Nanopore Technology.</title>
        <authorList>
            <person name="Leo P."/>
            <person name="Venkateswaran K."/>
        </authorList>
    </citation>
    <scope>NUCLEOTIDE SEQUENCE</scope>
    <source>
        <strain evidence="1">DBVPG 5303</strain>
    </source>
</reference>
<evidence type="ECO:0000313" key="1">
    <source>
        <dbReference type="EMBL" id="KAJ9127747.1"/>
    </source>
</evidence>
<protein>
    <submittedName>
        <fullName evidence="1">Uncharacterized protein</fullName>
    </submittedName>
</protein>
<accession>A0ACC2XUR6</accession>